<organism evidence="1 2">
    <name type="scientific">Pyxicephalus adspersus</name>
    <name type="common">African bullfrog</name>
    <dbReference type="NCBI Taxonomy" id="30357"/>
    <lineage>
        <taxon>Eukaryota</taxon>
        <taxon>Metazoa</taxon>
        <taxon>Chordata</taxon>
        <taxon>Craniata</taxon>
        <taxon>Vertebrata</taxon>
        <taxon>Euteleostomi</taxon>
        <taxon>Amphibia</taxon>
        <taxon>Batrachia</taxon>
        <taxon>Anura</taxon>
        <taxon>Neobatrachia</taxon>
        <taxon>Ranoidea</taxon>
        <taxon>Pyxicephalidae</taxon>
        <taxon>Pyxicephalinae</taxon>
        <taxon>Pyxicephalus</taxon>
    </lineage>
</organism>
<evidence type="ECO:0000313" key="1">
    <source>
        <dbReference type="EMBL" id="DBA30184.1"/>
    </source>
</evidence>
<dbReference type="EMBL" id="DYDO01000002">
    <property type="protein sequence ID" value="DBA30184.1"/>
    <property type="molecule type" value="Genomic_DNA"/>
</dbReference>
<comment type="caution">
    <text evidence="1">The sequence shown here is derived from an EMBL/GenBank/DDBJ whole genome shotgun (WGS) entry which is preliminary data.</text>
</comment>
<evidence type="ECO:0000313" key="2">
    <source>
        <dbReference type="Proteomes" id="UP001181693"/>
    </source>
</evidence>
<dbReference type="AlphaFoldDB" id="A0AAV3ARK7"/>
<dbReference type="Proteomes" id="UP001181693">
    <property type="component" value="Unassembled WGS sequence"/>
</dbReference>
<sequence>MGALAFSSIIDDIVLAGPRKMLSYKDHAKEEGCSFHRPTFWCYIAVKELGSANNTDSSFFYFTSLTPSAWVTRRKIYWKMDNTMHCGKFFT</sequence>
<gene>
    <name evidence="1" type="ORF">GDO54_006198</name>
</gene>
<protein>
    <submittedName>
        <fullName evidence="1">Uncharacterized protein</fullName>
    </submittedName>
</protein>
<name>A0AAV3ARK7_PYXAD</name>
<keyword evidence="2" id="KW-1185">Reference proteome</keyword>
<accession>A0AAV3ARK7</accession>
<proteinExistence type="predicted"/>
<reference evidence="1" key="1">
    <citation type="thesis" date="2020" institute="ProQuest LLC" country="789 East Eisenhower Parkway, Ann Arbor, MI, USA">
        <title>Comparative Genomics and Chromosome Evolution.</title>
        <authorList>
            <person name="Mudd A.B."/>
        </authorList>
    </citation>
    <scope>NUCLEOTIDE SEQUENCE</scope>
    <source>
        <strain evidence="1">1538</strain>
        <tissue evidence="1">Blood</tissue>
    </source>
</reference>